<accession>A0A3D9BFQ3</accession>
<dbReference type="Proteomes" id="UP000256512">
    <property type="component" value="Unassembled WGS sequence"/>
</dbReference>
<keyword evidence="1" id="KW-0812">Transmembrane</keyword>
<evidence type="ECO:0000256" key="1">
    <source>
        <dbReference type="SAM" id="Phobius"/>
    </source>
</evidence>
<keyword evidence="1" id="KW-1133">Transmembrane helix</keyword>
<keyword evidence="3" id="KW-1185">Reference proteome</keyword>
<proteinExistence type="predicted"/>
<keyword evidence="1" id="KW-0472">Membrane</keyword>
<protein>
    <submittedName>
        <fullName evidence="2">Uncharacterized protein</fullName>
    </submittedName>
</protein>
<name>A0A3D9BFQ3_9FLAO</name>
<dbReference type="RefSeq" id="WP_115951168.1">
    <property type="nucleotide sequence ID" value="NZ_QNVS01000060.1"/>
</dbReference>
<feature type="transmembrane region" description="Helical" evidence="1">
    <location>
        <begin position="46"/>
        <end position="65"/>
    </location>
</feature>
<sequence length="238" mass="27235">MDKNIRKPLKTDYENLEIKPSASLWNQIELGLDNDSEKVEKPPFQWWKYAAVIVLLISLGSLFYYNSDQFLKPKEIIAVKKTVENNSKPTENIEIVADNKNEELNNTSEIIIKSEKTQKKQSEILVQTQSEVLKETPKMTNAEPQISIKSEIDINNKPEQLIPESPQLATTQPAVKEAKVKYITANDLIFQRKYSIEKKENAQENGKRLGIITINRINVSPEFITIFNGSNNNTSEQK</sequence>
<evidence type="ECO:0000313" key="3">
    <source>
        <dbReference type="Proteomes" id="UP000256512"/>
    </source>
</evidence>
<evidence type="ECO:0000313" key="2">
    <source>
        <dbReference type="EMBL" id="REC52242.1"/>
    </source>
</evidence>
<dbReference type="AlphaFoldDB" id="A0A3D9BFQ3"/>
<gene>
    <name evidence="2" type="ORF">DRF62_15790</name>
</gene>
<dbReference type="EMBL" id="QNVS01000060">
    <property type="protein sequence ID" value="REC52242.1"/>
    <property type="molecule type" value="Genomic_DNA"/>
</dbReference>
<reference evidence="2 3" key="1">
    <citation type="journal article" date="2006" name="Int. J. Syst. Evol. Microbiol.">
        <title>Chryseobacterium piscium sp. nov., isolated from fish of the South Atlantic Ocean off South Africa.</title>
        <authorList>
            <person name="de Beer H."/>
            <person name="Hugo C.J."/>
            <person name="Jooste P.J."/>
            <person name="Vancanneyt M."/>
            <person name="Coenye T."/>
            <person name="Vandamme P."/>
        </authorList>
    </citation>
    <scope>NUCLEOTIDE SEQUENCE [LARGE SCALE GENOMIC DNA]</scope>
    <source>
        <strain evidence="2 3">CCUG 51923</strain>
    </source>
</reference>
<comment type="caution">
    <text evidence="2">The sequence shown here is derived from an EMBL/GenBank/DDBJ whole genome shotgun (WGS) entry which is preliminary data.</text>
</comment>
<organism evidence="2 3">
    <name type="scientific">Chryseobacterium piscium</name>
    <dbReference type="NCBI Taxonomy" id="333702"/>
    <lineage>
        <taxon>Bacteria</taxon>
        <taxon>Pseudomonadati</taxon>
        <taxon>Bacteroidota</taxon>
        <taxon>Flavobacteriia</taxon>
        <taxon>Flavobacteriales</taxon>
        <taxon>Weeksellaceae</taxon>
        <taxon>Chryseobacterium group</taxon>
        <taxon>Chryseobacterium</taxon>
    </lineage>
</organism>